<sequence length="123" mass="13680">MAAEPSPLYKTIAEQVAAYIDIAVTEPMPGWSPPWGSLPFEVLHDYDMDFPLPPGLAAILAIPEMSDDHRITFQQVVLDVLNVPDSVRYWIHNYAELVQGLEESGTTSRSFVSHIAADPTPRF</sequence>
<comment type="caution">
    <text evidence="1">The sequence shown here is derived from an EMBL/GenBank/DDBJ whole genome shotgun (WGS) entry which is preliminary data.</text>
</comment>
<name>A0AAD7AY85_9AGAR</name>
<dbReference type="AlphaFoldDB" id="A0AAD7AY85"/>
<proteinExistence type="predicted"/>
<keyword evidence="2" id="KW-1185">Reference proteome</keyword>
<protein>
    <submittedName>
        <fullName evidence="1">Uncharacterized protein</fullName>
    </submittedName>
</protein>
<evidence type="ECO:0000313" key="2">
    <source>
        <dbReference type="Proteomes" id="UP001221142"/>
    </source>
</evidence>
<reference evidence="1" key="1">
    <citation type="submission" date="2023-03" db="EMBL/GenBank/DDBJ databases">
        <title>Massive genome expansion in bonnet fungi (Mycena s.s.) driven by repeated elements and novel gene families across ecological guilds.</title>
        <authorList>
            <consortium name="Lawrence Berkeley National Laboratory"/>
            <person name="Harder C.B."/>
            <person name="Miyauchi S."/>
            <person name="Viragh M."/>
            <person name="Kuo A."/>
            <person name="Thoen E."/>
            <person name="Andreopoulos B."/>
            <person name="Lu D."/>
            <person name="Skrede I."/>
            <person name="Drula E."/>
            <person name="Henrissat B."/>
            <person name="Morin E."/>
            <person name="Kohler A."/>
            <person name="Barry K."/>
            <person name="LaButti K."/>
            <person name="Morin E."/>
            <person name="Salamov A."/>
            <person name="Lipzen A."/>
            <person name="Mereny Z."/>
            <person name="Hegedus B."/>
            <person name="Baldrian P."/>
            <person name="Stursova M."/>
            <person name="Weitz H."/>
            <person name="Taylor A."/>
            <person name="Grigoriev I.V."/>
            <person name="Nagy L.G."/>
            <person name="Martin F."/>
            <person name="Kauserud H."/>
        </authorList>
    </citation>
    <scope>NUCLEOTIDE SEQUENCE</scope>
    <source>
        <strain evidence="1">9284</strain>
    </source>
</reference>
<accession>A0AAD7AY85</accession>
<dbReference type="Proteomes" id="UP001221142">
    <property type="component" value="Unassembled WGS sequence"/>
</dbReference>
<evidence type="ECO:0000313" key="1">
    <source>
        <dbReference type="EMBL" id="KAJ7603501.1"/>
    </source>
</evidence>
<gene>
    <name evidence="1" type="ORF">FB45DRAFT_1014199</name>
</gene>
<dbReference type="EMBL" id="JARKIF010000138">
    <property type="protein sequence ID" value="KAJ7603501.1"/>
    <property type="molecule type" value="Genomic_DNA"/>
</dbReference>
<organism evidence="1 2">
    <name type="scientific">Roridomyces roridus</name>
    <dbReference type="NCBI Taxonomy" id="1738132"/>
    <lineage>
        <taxon>Eukaryota</taxon>
        <taxon>Fungi</taxon>
        <taxon>Dikarya</taxon>
        <taxon>Basidiomycota</taxon>
        <taxon>Agaricomycotina</taxon>
        <taxon>Agaricomycetes</taxon>
        <taxon>Agaricomycetidae</taxon>
        <taxon>Agaricales</taxon>
        <taxon>Marasmiineae</taxon>
        <taxon>Mycenaceae</taxon>
        <taxon>Roridomyces</taxon>
    </lineage>
</organism>